<gene>
    <name evidence="8" type="ORF">PMAYCL1PPCAC_03595</name>
</gene>
<dbReference type="GO" id="GO:0008270">
    <property type="term" value="F:zinc ion binding"/>
    <property type="evidence" value="ECO:0007669"/>
    <property type="project" value="UniProtKB-KW"/>
</dbReference>
<dbReference type="InterPro" id="IPR036236">
    <property type="entry name" value="Znf_C2H2_sf"/>
</dbReference>
<dbReference type="PROSITE" id="PS00028">
    <property type="entry name" value="ZINC_FINGER_C2H2_1"/>
    <property type="match status" value="1"/>
</dbReference>
<comment type="caution">
    <text evidence="8">The sequence shown here is derived from an EMBL/GenBank/DDBJ whole genome shotgun (WGS) entry which is preliminary data.</text>
</comment>
<dbReference type="PANTHER" id="PTHR24379:SF121">
    <property type="entry name" value="C2H2-TYPE DOMAIN-CONTAINING PROTEIN"/>
    <property type="match status" value="1"/>
</dbReference>
<dbReference type="PROSITE" id="PS50157">
    <property type="entry name" value="ZINC_FINGER_C2H2_2"/>
    <property type="match status" value="2"/>
</dbReference>
<dbReference type="SMART" id="SM00355">
    <property type="entry name" value="ZnF_C2H2"/>
    <property type="match status" value="3"/>
</dbReference>
<evidence type="ECO:0000259" key="7">
    <source>
        <dbReference type="PROSITE" id="PS50157"/>
    </source>
</evidence>
<name>A0AAN4Z904_9BILA</name>
<evidence type="ECO:0000256" key="3">
    <source>
        <dbReference type="ARBA" id="ARBA00022771"/>
    </source>
</evidence>
<evidence type="ECO:0000256" key="5">
    <source>
        <dbReference type="PROSITE-ProRule" id="PRU00042"/>
    </source>
</evidence>
<dbReference type="FunFam" id="3.30.160.60:FF:002883">
    <property type="entry name" value="Hunchback-like protein"/>
    <property type="match status" value="1"/>
</dbReference>
<dbReference type="Proteomes" id="UP001328107">
    <property type="component" value="Unassembled WGS sequence"/>
</dbReference>
<dbReference type="Pfam" id="PF00096">
    <property type="entry name" value="zf-C2H2"/>
    <property type="match status" value="1"/>
</dbReference>
<dbReference type="PANTHER" id="PTHR24379">
    <property type="entry name" value="KRAB AND ZINC FINGER DOMAIN-CONTAINING"/>
    <property type="match status" value="1"/>
</dbReference>
<dbReference type="EMBL" id="BTRK01000001">
    <property type="protein sequence ID" value="GMR33400.1"/>
    <property type="molecule type" value="Genomic_DNA"/>
</dbReference>
<keyword evidence="2" id="KW-0677">Repeat</keyword>
<dbReference type="AlphaFoldDB" id="A0AAN4Z904"/>
<evidence type="ECO:0000256" key="6">
    <source>
        <dbReference type="SAM" id="MobiDB-lite"/>
    </source>
</evidence>
<protein>
    <recommendedName>
        <fullName evidence="7">C2H2-type domain-containing protein</fullName>
    </recommendedName>
</protein>
<keyword evidence="1" id="KW-0479">Metal-binding</keyword>
<evidence type="ECO:0000313" key="9">
    <source>
        <dbReference type="Proteomes" id="UP001328107"/>
    </source>
</evidence>
<evidence type="ECO:0000256" key="2">
    <source>
        <dbReference type="ARBA" id="ARBA00022737"/>
    </source>
</evidence>
<dbReference type="InterPro" id="IPR013087">
    <property type="entry name" value="Znf_C2H2_type"/>
</dbReference>
<sequence length="157" mass="17828">MPTTELLPVDTSSIDRATVGEGTTVVHETRGAVEADRIRRVQPKSYIYKSYKCKNCPHVSQSKEDWFGHTRTHIPAEKQLNCNKCGFVTEHKNQLEYHQRNHTYPKPFRCSQCAYTCVSSSLLDTHTKQHSNYATSYGHHSDTEDEAEAVGRLDISA</sequence>
<feature type="domain" description="C2H2-type" evidence="7">
    <location>
        <begin position="80"/>
        <end position="107"/>
    </location>
</feature>
<dbReference type="SUPFAM" id="SSF57667">
    <property type="entry name" value="beta-beta-alpha zinc fingers"/>
    <property type="match status" value="1"/>
</dbReference>
<feature type="region of interest" description="Disordered" evidence="6">
    <location>
        <begin position="134"/>
        <end position="157"/>
    </location>
</feature>
<organism evidence="8 9">
    <name type="scientific">Pristionchus mayeri</name>
    <dbReference type="NCBI Taxonomy" id="1317129"/>
    <lineage>
        <taxon>Eukaryota</taxon>
        <taxon>Metazoa</taxon>
        <taxon>Ecdysozoa</taxon>
        <taxon>Nematoda</taxon>
        <taxon>Chromadorea</taxon>
        <taxon>Rhabditida</taxon>
        <taxon>Rhabditina</taxon>
        <taxon>Diplogasteromorpha</taxon>
        <taxon>Diplogasteroidea</taxon>
        <taxon>Neodiplogasteridae</taxon>
        <taxon>Pristionchus</taxon>
    </lineage>
</organism>
<accession>A0AAN4Z904</accession>
<evidence type="ECO:0000313" key="8">
    <source>
        <dbReference type="EMBL" id="GMR33400.1"/>
    </source>
</evidence>
<evidence type="ECO:0000256" key="4">
    <source>
        <dbReference type="ARBA" id="ARBA00022833"/>
    </source>
</evidence>
<feature type="domain" description="C2H2-type" evidence="7">
    <location>
        <begin position="108"/>
        <end position="135"/>
    </location>
</feature>
<dbReference type="Gene3D" id="3.30.160.60">
    <property type="entry name" value="Classic Zinc Finger"/>
    <property type="match status" value="2"/>
</dbReference>
<reference evidence="9" key="1">
    <citation type="submission" date="2022-10" db="EMBL/GenBank/DDBJ databases">
        <title>Genome assembly of Pristionchus species.</title>
        <authorList>
            <person name="Yoshida K."/>
            <person name="Sommer R.J."/>
        </authorList>
    </citation>
    <scope>NUCLEOTIDE SEQUENCE [LARGE SCALE GENOMIC DNA]</scope>
    <source>
        <strain evidence="9">RS5460</strain>
    </source>
</reference>
<keyword evidence="9" id="KW-1185">Reference proteome</keyword>
<proteinExistence type="predicted"/>
<keyword evidence="4" id="KW-0862">Zinc</keyword>
<keyword evidence="3 5" id="KW-0863">Zinc-finger</keyword>
<evidence type="ECO:0000256" key="1">
    <source>
        <dbReference type="ARBA" id="ARBA00022723"/>
    </source>
</evidence>